<keyword evidence="1" id="KW-0732">Signal</keyword>
<dbReference type="AlphaFoldDB" id="A0A2G5EQ62"/>
<organism evidence="2 3">
    <name type="scientific">Aquilegia coerulea</name>
    <name type="common">Rocky mountain columbine</name>
    <dbReference type="NCBI Taxonomy" id="218851"/>
    <lineage>
        <taxon>Eukaryota</taxon>
        <taxon>Viridiplantae</taxon>
        <taxon>Streptophyta</taxon>
        <taxon>Embryophyta</taxon>
        <taxon>Tracheophyta</taxon>
        <taxon>Spermatophyta</taxon>
        <taxon>Magnoliopsida</taxon>
        <taxon>Ranunculales</taxon>
        <taxon>Ranunculaceae</taxon>
        <taxon>Thalictroideae</taxon>
        <taxon>Aquilegia</taxon>
    </lineage>
</organism>
<dbReference type="EMBL" id="KZ305022">
    <property type="protein sequence ID" value="PIA57870.1"/>
    <property type="molecule type" value="Genomic_DNA"/>
</dbReference>
<evidence type="ECO:0000313" key="3">
    <source>
        <dbReference type="Proteomes" id="UP000230069"/>
    </source>
</evidence>
<keyword evidence="3" id="KW-1185">Reference proteome</keyword>
<evidence type="ECO:0008006" key="4">
    <source>
        <dbReference type="Google" id="ProtNLM"/>
    </source>
</evidence>
<feature type="chain" id="PRO_5013619824" description="Secreted protein" evidence="1">
    <location>
        <begin position="21"/>
        <end position="74"/>
    </location>
</feature>
<dbReference type="InParanoid" id="A0A2G5EQ62"/>
<feature type="signal peptide" evidence="1">
    <location>
        <begin position="1"/>
        <end position="20"/>
    </location>
</feature>
<evidence type="ECO:0000256" key="1">
    <source>
        <dbReference type="SAM" id="SignalP"/>
    </source>
</evidence>
<name>A0A2G5EQ62_AQUCA</name>
<gene>
    <name evidence="2" type="ORF">AQUCO_00500054v1</name>
</gene>
<evidence type="ECO:0000313" key="2">
    <source>
        <dbReference type="EMBL" id="PIA57870.1"/>
    </source>
</evidence>
<accession>A0A2G5EQ62</accession>
<dbReference type="Proteomes" id="UP000230069">
    <property type="component" value="Unassembled WGS sequence"/>
</dbReference>
<reference evidence="2 3" key="1">
    <citation type="submission" date="2017-09" db="EMBL/GenBank/DDBJ databases">
        <title>WGS assembly of Aquilegia coerulea Goldsmith.</title>
        <authorList>
            <person name="Hodges S."/>
            <person name="Kramer E."/>
            <person name="Nordborg M."/>
            <person name="Tomkins J."/>
            <person name="Borevitz J."/>
            <person name="Derieg N."/>
            <person name="Yan J."/>
            <person name="Mihaltcheva S."/>
            <person name="Hayes R.D."/>
            <person name="Rokhsar D."/>
        </authorList>
    </citation>
    <scope>NUCLEOTIDE SEQUENCE [LARGE SCALE GENOMIC DNA]</scope>
    <source>
        <strain evidence="3">cv. Goldsmith</strain>
    </source>
</reference>
<proteinExistence type="predicted"/>
<sequence length="74" mass="7915">MIGLWMCSALYLWTVHLTTSVVVGCYASLLTEASHQGDRIRTYGPLPSFSVLHVQLLLSGRSEPGVALGLGAGR</sequence>
<protein>
    <recommendedName>
        <fullName evidence="4">Secreted protein</fullName>
    </recommendedName>
</protein>